<keyword evidence="5" id="KW-1185">Reference proteome</keyword>
<evidence type="ECO:0000313" key="5">
    <source>
        <dbReference type="Proteomes" id="UP000675881"/>
    </source>
</evidence>
<evidence type="ECO:0000313" key="4">
    <source>
        <dbReference type="EMBL" id="CAF3027260.1"/>
    </source>
</evidence>
<dbReference type="GO" id="GO:0005737">
    <property type="term" value="C:cytoplasm"/>
    <property type="evidence" value="ECO:0007669"/>
    <property type="project" value="TreeGrafter"/>
</dbReference>
<organism evidence="4 5">
    <name type="scientific">Lepeophtheirus salmonis</name>
    <name type="common">Salmon louse</name>
    <name type="synonym">Caligus salmonis</name>
    <dbReference type="NCBI Taxonomy" id="72036"/>
    <lineage>
        <taxon>Eukaryota</taxon>
        <taxon>Metazoa</taxon>
        <taxon>Ecdysozoa</taxon>
        <taxon>Arthropoda</taxon>
        <taxon>Crustacea</taxon>
        <taxon>Multicrustacea</taxon>
        <taxon>Hexanauplia</taxon>
        <taxon>Copepoda</taxon>
        <taxon>Siphonostomatoida</taxon>
        <taxon>Caligidae</taxon>
        <taxon>Lepeophtheirus</taxon>
    </lineage>
</organism>
<evidence type="ECO:0000256" key="1">
    <source>
        <dbReference type="ARBA" id="ARBA00022603"/>
    </source>
</evidence>
<dbReference type="InterPro" id="IPR052097">
    <property type="entry name" value="SET-MYND_domain_protein"/>
</dbReference>
<name>A0A7R8D7N5_LEPSM</name>
<dbReference type="SUPFAM" id="SSF82199">
    <property type="entry name" value="SET domain"/>
    <property type="match status" value="1"/>
</dbReference>
<dbReference type="GO" id="GO:0005634">
    <property type="term" value="C:nucleus"/>
    <property type="evidence" value="ECO:0007669"/>
    <property type="project" value="TreeGrafter"/>
</dbReference>
<keyword evidence="1" id="KW-0489">Methyltransferase</keyword>
<proteinExistence type="predicted"/>
<dbReference type="InterPro" id="IPR046341">
    <property type="entry name" value="SET_dom_sf"/>
</dbReference>
<dbReference type="OrthoDB" id="5945798at2759"/>
<gene>
    <name evidence="4" type="ORF">LSAA_14376</name>
</gene>
<reference evidence="4" key="1">
    <citation type="submission" date="2021-02" db="EMBL/GenBank/DDBJ databases">
        <authorList>
            <person name="Bekaert M."/>
        </authorList>
    </citation>
    <scope>NUCLEOTIDE SEQUENCE</scope>
    <source>
        <strain evidence="4">IoA-00</strain>
    </source>
</reference>
<dbReference type="GO" id="GO:0032259">
    <property type="term" value="P:methylation"/>
    <property type="evidence" value="ECO:0007669"/>
    <property type="project" value="UniProtKB-KW"/>
</dbReference>
<dbReference type="EMBL" id="HG994587">
    <property type="protein sequence ID" value="CAF3027260.1"/>
    <property type="molecule type" value="Genomic_DNA"/>
</dbReference>
<dbReference type="GO" id="GO:0042826">
    <property type="term" value="F:histone deacetylase binding"/>
    <property type="evidence" value="ECO:0007669"/>
    <property type="project" value="TreeGrafter"/>
</dbReference>
<keyword evidence="2" id="KW-0808">Transferase</keyword>
<keyword evidence="3" id="KW-0949">S-adenosyl-L-methionine</keyword>
<evidence type="ECO:0000256" key="2">
    <source>
        <dbReference type="ARBA" id="ARBA00022679"/>
    </source>
</evidence>
<evidence type="ECO:0000256" key="3">
    <source>
        <dbReference type="ARBA" id="ARBA00022691"/>
    </source>
</evidence>
<sequence>MSSLFRGVNLEETRSSGAVNLAYEAMIRHSYDYYAKTMRGANGALIPVDPEFGSTLSEKAYVSTDVRTLYDLEGHRNSRKDDEECLTLLVHTGDQIQFALCGSSGWKYGEGFKLEGPFLSSLYGSGIFPTLLLLNHSCTTNTVRHNLRGSHVLVLAKSFIPAGAEVTDCYGAHHLSTNTTTRQKDLLRGYNFDCGCLACAGGDKKYPQLGKLGTPLRGKEEVWESYVVDS</sequence>
<dbReference type="Gene3D" id="2.170.270.10">
    <property type="entry name" value="SET domain"/>
    <property type="match status" value="1"/>
</dbReference>
<dbReference type="Proteomes" id="UP000675881">
    <property type="component" value="Chromosome 8"/>
</dbReference>
<protein>
    <submittedName>
        <fullName evidence="4">(salmon louse) hypothetical protein</fullName>
    </submittedName>
</protein>
<dbReference type="PANTHER" id="PTHR46165">
    <property type="entry name" value="SET AND MYND DOMAIN-CONTAINING PROTEIN 4"/>
    <property type="match status" value="1"/>
</dbReference>
<dbReference type="PANTHER" id="PTHR46165:SF2">
    <property type="entry name" value="SET AND MYND DOMAIN-CONTAINING PROTEIN 4"/>
    <property type="match status" value="1"/>
</dbReference>
<accession>A0A7R8D7N5</accession>
<dbReference type="GO" id="GO:0008168">
    <property type="term" value="F:methyltransferase activity"/>
    <property type="evidence" value="ECO:0007669"/>
    <property type="project" value="UniProtKB-KW"/>
</dbReference>
<dbReference type="AlphaFoldDB" id="A0A7R8D7N5"/>